<comment type="catalytic activity">
    <reaction evidence="10 11">
        <text>RNA(n) + a ribonucleoside 5'-triphosphate = RNA(n+1) + diphosphate</text>
        <dbReference type="Rhea" id="RHEA:21248"/>
        <dbReference type="Rhea" id="RHEA-COMP:14527"/>
        <dbReference type="Rhea" id="RHEA-COMP:17342"/>
        <dbReference type="ChEBI" id="CHEBI:33019"/>
        <dbReference type="ChEBI" id="CHEBI:61557"/>
        <dbReference type="ChEBI" id="CHEBI:140395"/>
        <dbReference type="EC" id="2.7.7.6"/>
    </reaction>
</comment>
<dbReference type="EC" id="2.7.7.6" evidence="2 11"/>
<dbReference type="CDD" id="cd06928">
    <property type="entry name" value="RNAP_alpha_NTD"/>
    <property type="match status" value="1"/>
</dbReference>
<evidence type="ECO:0000256" key="1">
    <source>
        <dbReference type="ARBA" id="ARBA00007123"/>
    </source>
</evidence>
<evidence type="ECO:0000313" key="13">
    <source>
        <dbReference type="EMBL" id="OGD40326.1"/>
    </source>
</evidence>
<dbReference type="SUPFAM" id="SSF47789">
    <property type="entry name" value="C-terminal domain of RNA polymerase alpha subunit"/>
    <property type="match status" value="1"/>
</dbReference>
<dbReference type="GO" id="GO:0003899">
    <property type="term" value="F:DNA-directed RNA polymerase activity"/>
    <property type="evidence" value="ECO:0007669"/>
    <property type="project" value="UniProtKB-UniRule"/>
</dbReference>
<evidence type="ECO:0000256" key="7">
    <source>
        <dbReference type="ARBA" id="ARBA00023163"/>
    </source>
</evidence>
<reference evidence="13 14" key="1">
    <citation type="journal article" date="2016" name="Nat. Commun.">
        <title>Thousands of microbial genomes shed light on interconnected biogeochemical processes in an aquifer system.</title>
        <authorList>
            <person name="Anantharaman K."/>
            <person name="Brown C.T."/>
            <person name="Hug L.A."/>
            <person name="Sharon I."/>
            <person name="Castelle C.J."/>
            <person name="Probst A.J."/>
            <person name="Thomas B.C."/>
            <person name="Singh A."/>
            <person name="Wilkins M.J."/>
            <person name="Karaoz U."/>
            <person name="Brodie E.L."/>
            <person name="Williams K.H."/>
            <person name="Hubbard S.S."/>
            <person name="Banfield J.F."/>
        </authorList>
    </citation>
    <scope>NUCLEOTIDE SEQUENCE [LARGE SCALE GENOMIC DNA]</scope>
</reference>
<dbReference type="NCBIfam" id="NF003519">
    <property type="entry name" value="PRK05182.2-5"/>
    <property type="match status" value="1"/>
</dbReference>
<evidence type="ECO:0000256" key="10">
    <source>
        <dbReference type="ARBA" id="ARBA00048552"/>
    </source>
</evidence>
<dbReference type="GO" id="GO:0005737">
    <property type="term" value="C:cytoplasm"/>
    <property type="evidence" value="ECO:0007669"/>
    <property type="project" value="UniProtKB-ARBA"/>
</dbReference>
<organism evidence="13 14">
    <name type="scientific">Candidatus Azambacteria bacterium RIFCSPLOWO2_02_FULL_44_14</name>
    <dbReference type="NCBI Taxonomy" id="1797306"/>
    <lineage>
        <taxon>Bacteria</taxon>
        <taxon>Candidatus Azamiibacteriota</taxon>
    </lineage>
</organism>
<evidence type="ECO:0000256" key="5">
    <source>
        <dbReference type="ARBA" id="ARBA00022679"/>
    </source>
</evidence>
<comment type="similarity">
    <text evidence="1 11">Belongs to the RNA polymerase alpha chain family.</text>
</comment>
<keyword evidence="4 11" id="KW-0240">DNA-directed RNA polymerase</keyword>
<dbReference type="GO" id="GO:0046983">
    <property type="term" value="F:protein dimerization activity"/>
    <property type="evidence" value="ECO:0007669"/>
    <property type="project" value="InterPro"/>
</dbReference>
<dbReference type="Pfam" id="PF03118">
    <property type="entry name" value="RNA_pol_A_CTD"/>
    <property type="match status" value="1"/>
</dbReference>
<evidence type="ECO:0000256" key="4">
    <source>
        <dbReference type="ARBA" id="ARBA00022478"/>
    </source>
</evidence>
<dbReference type="InterPro" id="IPR011262">
    <property type="entry name" value="DNA-dir_RNA_pol_insert"/>
</dbReference>
<dbReference type="SUPFAM" id="SSF56553">
    <property type="entry name" value="Insert subdomain of RNA polymerase alpha subunit"/>
    <property type="match status" value="1"/>
</dbReference>
<dbReference type="NCBIfam" id="TIGR02027">
    <property type="entry name" value="rpoA"/>
    <property type="match status" value="1"/>
</dbReference>
<dbReference type="EMBL" id="MEYV01000010">
    <property type="protein sequence ID" value="OGD40326.1"/>
    <property type="molecule type" value="Genomic_DNA"/>
</dbReference>
<dbReference type="InterPro" id="IPR036603">
    <property type="entry name" value="RBP11-like"/>
</dbReference>
<dbReference type="Pfam" id="PF01000">
    <property type="entry name" value="RNA_pol_A_bac"/>
    <property type="match status" value="1"/>
</dbReference>
<keyword evidence="5 11" id="KW-0808">Transferase</keyword>
<comment type="subunit">
    <text evidence="11">Homodimer. The RNAP catalytic core consists of 2 alpha, 1 beta, 1 beta' and 1 omega subunit. When a sigma factor is associated with the core the holoenzyme is formed, which can initiate transcription.</text>
</comment>
<dbReference type="GO" id="GO:0006351">
    <property type="term" value="P:DNA-templated transcription"/>
    <property type="evidence" value="ECO:0007669"/>
    <property type="project" value="UniProtKB-UniRule"/>
</dbReference>
<dbReference type="GO" id="GO:0003677">
    <property type="term" value="F:DNA binding"/>
    <property type="evidence" value="ECO:0007669"/>
    <property type="project" value="UniProtKB-UniRule"/>
</dbReference>
<dbReference type="InterPro" id="IPR011260">
    <property type="entry name" value="RNAP_asu_C"/>
</dbReference>
<protein>
    <recommendedName>
        <fullName evidence="3 11">DNA-directed RNA polymerase subunit alpha</fullName>
        <shortName evidence="11">RNAP subunit alpha</shortName>
        <ecNumber evidence="2 11">2.7.7.6</ecNumber>
    </recommendedName>
    <alternativeName>
        <fullName evidence="9 11">RNA polymerase subunit alpha</fullName>
    </alternativeName>
    <alternativeName>
        <fullName evidence="8 11">Transcriptase subunit alpha</fullName>
    </alternativeName>
</protein>
<dbReference type="Gene3D" id="3.30.1360.10">
    <property type="entry name" value="RNA polymerase, RBP11-like subunit"/>
    <property type="match status" value="1"/>
</dbReference>
<dbReference type="Pfam" id="PF01193">
    <property type="entry name" value="RNA_pol_L"/>
    <property type="match status" value="1"/>
</dbReference>
<proteinExistence type="inferred from homology"/>
<dbReference type="AlphaFoldDB" id="A0A1F5CBV7"/>
<keyword evidence="6 11" id="KW-0548">Nucleotidyltransferase</keyword>
<accession>A0A1F5CBV7</accession>
<dbReference type="SUPFAM" id="SSF55257">
    <property type="entry name" value="RBP11-like subunits of RNA polymerase"/>
    <property type="match status" value="1"/>
</dbReference>
<evidence type="ECO:0000256" key="8">
    <source>
        <dbReference type="ARBA" id="ARBA00032524"/>
    </source>
</evidence>
<dbReference type="GO" id="GO:0000428">
    <property type="term" value="C:DNA-directed RNA polymerase complex"/>
    <property type="evidence" value="ECO:0007669"/>
    <property type="project" value="UniProtKB-KW"/>
</dbReference>
<dbReference type="Gene3D" id="2.170.120.12">
    <property type="entry name" value="DNA-directed RNA polymerase, insert domain"/>
    <property type="match status" value="1"/>
</dbReference>
<dbReference type="InterPro" id="IPR011773">
    <property type="entry name" value="DNA-dir_RpoA"/>
</dbReference>
<feature type="region of interest" description="Alpha C-terminal domain (alpha-CTD)" evidence="11">
    <location>
        <begin position="256"/>
        <end position="323"/>
    </location>
</feature>
<dbReference type="HAMAP" id="MF_00059">
    <property type="entry name" value="RNApol_bact_RpoA"/>
    <property type="match status" value="1"/>
</dbReference>
<comment type="caution">
    <text evidence="13">The sequence shown here is derived from an EMBL/GenBank/DDBJ whole genome shotgun (WGS) entry which is preliminary data.</text>
</comment>
<evidence type="ECO:0000256" key="2">
    <source>
        <dbReference type="ARBA" id="ARBA00012418"/>
    </source>
</evidence>
<evidence type="ECO:0000259" key="12">
    <source>
        <dbReference type="SMART" id="SM00662"/>
    </source>
</evidence>
<evidence type="ECO:0000256" key="11">
    <source>
        <dbReference type="HAMAP-Rule" id="MF_00059"/>
    </source>
</evidence>
<dbReference type="InterPro" id="IPR036643">
    <property type="entry name" value="RNApol_insert_sf"/>
</dbReference>
<name>A0A1F5CBV7_9BACT</name>
<feature type="region of interest" description="Alpha N-terminal domain (alpha-NTD)" evidence="11">
    <location>
        <begin position="1"/>
        <end position="236"/>
    </location>
</feature>
<evidence type="ECO:0000256" key="3">
    <source>
        <dbReference type="ARBA" id="ARBA00015972"/>
    </source>
</evidence>
<gene>
    <name evidence="11" type="primary">rpoA</name>
    <name evidence="13" type="ORF">A3I30_03475</name>
</gene>
<evidence type="ECO:0000256" key="9">
    <source>
        <dbReference type="ARBA" id="ARBA00033070"/>
    </source>
</evidence>
<dbReference type="FunFam" id="2.170.120.12:FF:000001">
    <property type="entry name" value="DNA-directed RNA polymerase subunit alpha"/>
    <property type="match status" value="1"/>
</dbReference>
<comment type="domain">
    <text evidence="11">The N-terminal domain is essential for RNAP assembly and basal transcription, whereas the C-terminal domain is involved in interaction with transcriptional regulators and with upstream promoter elements.</text>
</comment>
<feature type="domain" description="DNA-directed RNA polymerase RpoA/D/Rpb3-type" evidence="12">
    <location>
        <begin position="21"/>
        <end position="229"/>
    </location>
</feature>
<dbReference type="SMART" id="SM00662">
    <property type="entry name" value="RPOLD"/>
    <property type="match status" value="1"/>
</dbReference>
<dbReference type="Proteomes" id="UP000177197">
    <property type="component" value="Unassembled WGS sequence"/>
</dbReference>
<evidence type="ECO:0000256" key="6">
    <source>
        <dbReference type="ARBA" id="ARBA00022695"/>
    </source>
</evidence>
<dbReference type="InterPro" id="IPR011263">
    <property type="entry name" value="DNA-dir_RNA_pol_RpoA/D/Rpb3"/>
</dbReference>
<evidence type="ECO:0000313" key="14">
    <source>
        <dbReference type="Proteomes" id="UP000177197"/>
    </source>
</evidence>
<keyword evidence="7 11" id="KW-0804">Transcription</keyword>
<comment type="function">
    <text evidence="11">DNA-dependent RNA polymerase catalyzes the transcription of DNA into RNA using the four ribonucleoside triphosphates as substrates.</text>
</comment>
<sequence length="323" mass="35968">MNTNISLPQAPKLIEKPSENRAVFEIEEMHPGYGLTVGNALRRIMLSSLPGSAIVSVKIKGVSHEFSTIPGVMEDIVELILNLKQVRFKVHGDEPQNVHLKVKGEKEVRGKDIISPTQVEVVNPGVHIATLTSRDAVLEMEMQVENGLGYSAVESRKREKQEIGSMSIDAIFSPIRKINYEVENMRVGDRTDYNRLVIDIETDGTIMPEEALERSANILIEHYKIIASPIRKIANKESNKEAKKEPVTLFSEESELENAEKMKIEDLKFSQRTQNALLSNHIKTVGGIVTLSEEGLLELEGLGEKAVKEIKKALGKLGLTLKQ</sequence>
<dbReference type="Gene3D" id="1.10.150.20">
    <property type="entry name" value="5' to 3' exonuclease, C-terminal subdomain"/>
    <property type="match status" value="1"/>
</dbReference>